<reference evidence="3" key="1">
    <citation type="submission" date="2018-03" db="EMBL/GenBank/DDBJ databases">
        <title>Gramella fulva sp. nov., isolated from a dry surface of tidal flat.</title>
        <authorList>
            <person name="Hwang S.H."/>
            <person name="Hwang W.M."/>
            <person name="Kang K."/>
            <person name="Ahn T.-Y."/>
        </authorList>
    </citation>
    <scope>NUCLEOTIDE SEQUENCE [LARGE SCALE GENOMIC DNA]</scope>
    <source>
        <strain evidence="3">SH35</strain>
    </source>
</reference>
<dbReference type="InterPro" id="IPR051815">
    <property type="entry name" value="Molybdate_resp_trans_reg"/>
</dbReference>
<evidence type="ECO:0000313" key="2">
    <source>
        <dbReference type="EMBL" id="AVR46833.1"/>
    </source>
</evidence>
<dbReference type="RefSeq" id="WP_107013604.1">
    <property type="nucleotide sequence ID" value="NZ_CP028136.1"/>
</dbReference>
<evidence type="ECO:0000259" key="1">
    <source>
        <dbReference type="Pfam" id="PF00126"/>
    </source>
</evidence>
<accession>A0A2R3Z986</accession>
<organism evidence="2 3">
    <name type="scientific">Christiangramia fulva</name>
    <dbReference type="NCBI Taxonomy" id="2126553"/>
    <lineage>
        <taxon>Bacteria</taxon>
        <taxon>Pseudomonadati</taxon>
        <taxon>Bacteroidota</taxon>
        <taxon>Flavobacteriia</taxon>
        <taxon>Flavobacteriales</taxon>
        <taxon>Flavobacteriaceae</taxon>
        <taxon>Christiangramia</taxon>
    </lineage>
</organism>
<feature type="domain" description="HTH lysR-type" evidence="1">
    <location>
        <begin position="26"/>
        <end position="83"/>
    </location>
</feature>
<dbReference type="Gene3D" id="1.10.10.10">
    <property type="entry name" value="Winged helix-like DNA-binding domain superfamily/Winged helix DNA-binding domain"/>
    <property type="match status" value="1"/>
</dbReference>
<dbReference type="InterPro" id="IPR036388">
    <property type="entry name" value="WH-like_DNA-bd_sf"/>
</dbReference>
<dbReference type="PANTHER" id="PTHR30432">
    <property type="entry name" value="TRANSCRIPTIONAL REGULATOR MODE"/>
    <property type="match status" value="1"/>
</dbReference>
<protein>
    <submittedName>
        <fullName evidence="2">ModE family transcriptional regulator</fullName>
    </submittedName>
</protein>
<dbReference type="InterPro" id="IPR000847">
    <property type="entry name" value="LysR_HTH_N"/>
</dbReference>
<proteinExistence type="predicted"/>
<dbReference type="Pfam" id="PF00126">
    <property type="entry name" value="HTH_1"/>
    <property type="match status" value="1"/>
</dbReference>
<dbReference type="AlphaFoldDB" id="A0A2R3Z986"/>
<name>A0A2R3Z986_9FLAO</name>
<dbReference type="KEGG" id="grs:C7S20_17080"/>
<dbReference type="PANTHER" id="PTHR30432:SF1">
    <property type="entry name" value="DNA-BINDING TRANSCRIPTIONAL DUAL REGULATOR MODE"/>
    <property type="match status" value="1"/>
</dbReference>
<dbReference type="OrthoDB" id="9805928at2"/>
<dbReference type="Proteomes" id="UP000241507">
    <property type="component" value="Chromosome"/>
</dbReference>
<keyword evidence="3" id="KW-1185">Reference proteome</keyword>
<gene>
    <name evidence="2" type="ORF">C7S20_17080</name>
</gene>
<sequence length="112" mass="12651">MKKVKFKCWVEDDGEKFYGPGPNELLKLIQKQGSLSKAAEQMHMSYKKAWELVQRLNEHSEEPLVILKKGGQHGGGAEVTPRGLGIIKEYENLQGKMKELVDQQTGLIKSLK</sequence>
<dbReference type="GO" id="GO:0003700">
    <property type="term" value="F:DNA-binding transcription factor activity"/>
    <property type="evidence" value="ECO:0007669"/>
    <property type="project" value="InterPro"/>
</dbReference>
<dbReference type="SUPFAM" id="SSF46785">
    <property type="entry name" value="Winged helix' DNA-binding domain"/>
    <property type="match status" value="1"/>
</dbReference>
<dbReference type="EMBL" id="CP028136">
    <property type="protein sequence ID" value="AVR46833.1"/>
    <property type="molecule type" value="Genomic_DNA"/>
</dbReference>
<dbReference type="InterPro" id="IPR036390">
    <property type="entry name" value="WH_DNA-bd_sf"/>
</dbReference>
<evidence type="ECO:0000313" key="3">
    <source>
        <dbReference type="Proteomes" id="UP000241507"/>
    </source>
</evidence>